<reference evidence="3" key="2">
    <citation type="submission" date="2023-06" db="EMBL/GenBank/DDBJ databases">
        <authorList>
            <consortium name="Lawrence Berkeley National Laboratory"/>
            <person name="Mondo S.J."/>
            <person name="Hensen N."/>
            <person name="Bonometti L."/>
            <person name="Westerberg I."/>
            <person name="Brannstrom I.O."/>
            <person name="Guillou S."/>
            <person name="Cros-Aarteil S."/>
            <person name="Calhoun S."/>
            <person name="Haridas S."/>
            <person name="Kuo A."/>
            <person name="Pangilinan J."/>
            <person name="Riley R."/>
            <person name="Labutti K."/>
            <person name="Andreopoulos B."/>
            <person name="Lipzen A."/>
            <person name="Chen C."/>
            <person name="Yanf M."/>
            <person name="Daum C."/>
            <person name="Ng V."/>
            <person name="Clum A."/>
            <person name="Steindorff A."/>
            <person name="Ohm R."/>
            <person name="Martin F."/>
            <person name="Silar P."/>
            <person name="Natvig D."/>
            <person name="Lalanne C."/>
            <person name="Gautier V."/>
            <person name="Ament-Velasquez S.L."/>
            <person name="Kruys A."/>
            <person name="Hutchinson M.I."/>
            <person name="Powell A.J."/>
            <person name="Barry K."/>
            <person name="Miller A.N."/>
            <person name="Grigoriev I.V."/>
            <person name="Debuchy R."/>
            <person name="Gladieux P."/>
            <person name="Thoren M.H."/>
            <person name="Johannesson H."/>
        </authorList>
    </citation>
    <scope>NUCLEOTIDE SEQUENCE</scope>
    <source>
        <strain evidence="3">PSN324</strain>
    </source>
</reference>
<evidence type="ECO:0000256" key="1">
    <source>
        <dbReference type="SAM" id="MobiDB-lite"/>
    </source>
</evidence>
<feature type="domain" description="HNH" evidence="2">
    <location>
        <begin position="176"/>
        <end position="227"/>
    </location>
</feature>
<gene>
    <name evidence="3" type="ORF">QBC42DRAFT_324789</name>
</gene>
<comment type="caution">
    <text evidence="3">The sequence shown here is derived from an EMBL/GenBank/DDBJ whole genome shotgun (WGS) entry which is preliminary data.</text>
</comment>
<evidence type="ECO:0000313" key="3">
    <source>
        <dbReference type="EMBL" id="KAK4463327.1"/>
    </source>
</evidence>
<dbReference type="EMBL" id="MU864961">
    <property type="protein sequence ID" value="KAK4463327.1"/>
    <property type="molecule type" value="Genomic_DNA"/>
</dbReference>
<dbReference type="InterPro" id="IPR003615">
    <property type="entry name" value="HNH_nuc"/>
</dbReference>
<sequence length="265" mass="30036">MAEQIPEDYAANFEQFRDIFSSLLIEKLSAPSHRPTARAKRRSKKSSTSSNNSGPTGDDNGNNDDDHTLQADDLADFTTYLATSTFISFPVDLQSLSHRSPSETLELYSAPLSPDTTSDILTPLDPAIFDSLSTYLPPSSNSDADSFFASLLETYVFQVTSPPPPPSSTRGKITACEICGRDWINLTYHHLIPRMVHDKAVKRGWHRKEDLQNVAWLCGACHRFVHKFKGHEELAREYFTVERLLEEEEVREFAKWVGRLRWKGR</sequence>
<keyword evidence="4" id="KW-1185">Reference proteome</keyword>
<dbReference type="Proteomes" id="UP001321749">
    <property type="component" value="Unassembled WGS sequence"/>
</dbReference>
<name>A0AAV9HV24_9PEZI</name>
<feature type="region of interest" description="Disordered" evidence="1">
    <location>
        <begin position="31"/>
        <end position="69"/>
    </location>
</feature>
<reference evidence="3" key="1">
    <citation type="journal article" date="2023" name="Mol. Phylogenet. Evol.">
        <title>Genome-scale phylogeny and comparative genomics of the fungal order Sordariales.</title>
        <authorList>
            <person name="Hensen N."/>
            <person name="Bonometti L."/>
            <person name="Westerberg I."/>
            <person name="Brannstrom I.O."/>
            <person name="Guillou S."/>
            <person name="Cros-Aarteil S."/>
            <person name="Calhoun S."/>
            <person name="Haridas S."/>
            <person name="Kuo A."/>
            <person name="Mondo S."/>
            <person name="Pangilinan J."/>
            <person name="Riley R."/>
            <person name="LaButti K."/>
            <person name="Andreopoulos B."/>
            <person name="Lipzen A."/>
            <person name="Chen C."/>
            <person name="Yan M."/>
            <person name="Daum C."/>
            <person name="Ng V."/>
            <person name="Clum A."/>
            <person name="Steindorff A."/>
            <person name="Ohm R.A."/>
            <person name="Martin F."/>
            <person name="Silar P."/>
            <person name="Natvig D.O."/>
            <person name="Lalanne C."/>
            <person name="Gautier V."/>
            <person name="Ament-Velasquez S.L."/>
            <person name="Kruys A."/>
            <person name="Hutchinson M.I."/>
            <person name="Powell A.J."/>
            <person name="Barry K."/>
            <person name="Miller A.N."/>
            <person name="Grigoriev I.V."/>
            <person name="Debuchy R."/>
            <person name="Gladieux P."/>
            <person name="Hiltunen Thoren M."/>
            <person name="Johannesson H."/>
        </authorList>
    </citation>
    <scope>NUCLEOTIDE SEQUENCE</scope>
    <source>
        <strain evidence="3">PSN324</strain>
    </source>
</reference>
<dbReference type="AlphaFoldDB" id="A0AAV9HV24"/>
<evidence type="ECO:0000313" key="4">
    <source>
        <dbReference type="Proteomes" id="UP001321749"/>
    </source>
</evidence>
<dbReference type="PANTHER" id="PTHR37827:SF1">
    <property type="entry name" value="HNH DOMAIN-CONTAINING PROTEIN"/>
    <property type="match status" value="1"/>
</dbReference>
<dbReference type="PANTHER" id="PTHR37827">
    <property type="entry name" value="TUDOR DOMAIN-CONTAINING PROTEIN"/>
    <property type="match status" value="1"/>
</dbReference>
<proteinExistence type="predicted"/>
<accession>A0AAV9HV24</accession>
<dbReference type="Pfam" id="PF01844">
    <property type="entry name" value="HNH"/>
    <property type="match status" value="1"/>
</dbReference>
<organism evidence="3 4">
    <name type="scientific">Cladorrhinum samala</name>
    <dbReference type="NCBI Taxonomy" id="585594"/>
    <lineage>
        <taxon>Eukaryota</taxon>
        <taxon>Fungi</taxon>
        <taxon>Dikarya</taxon>
        <taxon>Ascomycota</taxon>
        <taxon>Pezizomycotina</taxon>
        <taxon>Sordariomycetes</taxon>
        <taxon>Sordariomycetidae</taxon>
        <taxon>Sordariales</taxon>
        <taxon>Podosporaceae</taxon>
        <taxon>Cladorrhinum</taxon>
    </lineage>
</organism>
<dbReference type="GO" id="GO:0003676">
    <property type="term" value="F:nucleic acid binding"/>
    <property type="evidence" value="ECO:0007669"/>
    <property type="project" value="InterPro"/>
</dbReference>
<dbReference type="CDD" id="cd00085">
    <property type="entry name" value="HNHc"/>
    <property type="match status" value="1"/>
</dbReference>
<dbReference type="GO" id="GO:0004519">
    <property type="term" value="F:endonuclease activity"/>
    <property type="evidence" value="ECO:0007669"/>
    <property type="project" value="InterPro"/>
</dbReference>
<dbReference type="InterPro" id="IPR002711">
    <property type="entry name" value="HNH"/>
</dbReference>
<protein>
    <recommendedName>
        <fullName evidence="2">HNH domain-containing protein</fullName>
    </recommendedName>
</protein>
<feature type="compositionally biased region" description="Low complexity" evidence="1">
    <location>
        <begin position="46"/>
        <end position="60"/>
    </location>
</feature>
<evidence type="ECO:0000259" key="2">
    <source>
        <dbReference type="Pfam" id="PF01844"/>
    </source>
</evidence>
<dbReference type="GO" id="GO:0008270">
    <property type="term" value="F:zinc ion binding"/>
    <property type="evidence" value="ECO:0007669"/>
    <property type="project" value="InterPro"/>
</dbReference>
<feature type="compositionally biased region" description="Basic residues" evidence="1">
    <location>
        <begin position="35"/>
        <end position="45"/>
    </location>
</feature>